<keyword evidence="3" id="KW-0347">Helicase</keyword>
<dbReference type="CDD" id="cd18787">
    <property type="entry name" value="SF2_C_DEAD"/>
    <property type="match status" value="1"/>
</dbReference>
<reference evidence="12" key="1">
    <citation type="journal article" date="2018" name="Nat. Microbiol.">
        <title>Leveraging single-cell genomics to expand the fungal tree of life.</title>
        <authorList>
            <person name="Ahrendt S.R."/>
            <person name="Quandt C.A."/>
            <person name="Ciobanu D."/>
            <person name="Clum A."/>
            <person name="Salamov A."/>
            <person name="Andreopoulos B."/>
            <person name="Cheng J.F."/>
            <person name="Woyke T."/>
            <person name="Pelin A."/>
            <person name="Henrissat B."/>
            <person name="Reynolds N.K."/>
            <person name="Benny G.L."/>
            <person name="Smith M.E."/>
            <person name="James T.Y."/>
            <person name="Grigoriev I.V."/>
        </authorList>
    </citation>
    <scope>NUCLEOTIDE SEQUENCE [LARGE SCALE GENOMIC DNA]</scope>
</reference>
<accession>A0A4P9WKJ8</accession>
<evidence type="ECO:0000259" key="10">
    <source>
        <dbReference type="PROSITE" id="PS51195"/>
    </source>
</evidence>
<feature type="domain" description="Helicase C-terminal" evidence="9">
    <location>
        <begin position="383"/>
        <end position="538"/>
    </location>
</feature>
<dbReference type="InterPro" id="IPR001650">
    <property type="entry name" value="Helicase_C-like"/>
</dbReference>
<evidence type="ECO:0000256" key="5">
    <source>
        <dbReference type="PROSITE-ProRule" id="PRU00552"/>
    </source>
</evidence>
<dbReference type="SMART" id="SM00487">
    <property type="entry name" value="DEXDc"/>
    <property type="match status" value="1"/>
</dbReference>
<dbReference type="PROSITE" id="PS51192">
    <property type="entry name" value="HELICASE_ATP_BIND_1"/>
    <property type="match status" value="1"/>
</dbReference>
<dbReference type="SMART" id="SM00490">
    <property type="entry name" value="HELICc"/>
    <property type="match status" value="1"/>
</dbReference>
<feature type="short sequence motif" description="Q motif" evidence="5">
    <location>
        <begin position="91"/>
        <end position="120"/>
    </location>
</feature>
<gene>
    <name evidence="11" type="ORF">BDK51DRAFT_23587</name>
</gene>
<keyword evidence="1" id="KW-0547">Nucleotide-binding</keyword>
<dbReference type="PANTHER" id="PTHR47960">
    <property type="entry name" value="DEAD-BOX ATP-DEPENDENT RNA HELICASE 50"/>
    <property type="match status" value="1"/>
</dbReference>
<dbReference type="Pfam" id="PF00271">
    <property type="entry name" value="Helicase_C"/>
    <property type="match status" value="1"/>
</dbReference>
<evidence type="ECO:0000259" key="8">
    <source>
        <dbReference type="PROSITE" id="PS51192"/>
    </source>
</evidence>
<dbReference type="Proteomes" id="UP000269721">
    <property type="component" value="Unassembled WGS sequence"/>
</dbReference>
<evidence type="ECO:0000256" key="6">
    <source>
        <dbReference type="SAM" id="MobiDB-lite"/>
    </source>
</evidence>
<keyword evidence="4" id="KW-0067">ATP-binding</keyword>
<sequence>MAPKNAPTSRAREPSLPAKLPRGGRKRSARTAATAALLAAPRPGVPAHSVATTRARELDLKYRKKFALAEVAYDTLEEKSLSELKQFVKDSRFEDMQLRPEILEGLLKIEGVKQPTEVQAVTMPSLLASPYGTFLCASETGTGKTLTFLVPVMNQLREEEALHAQRAADRIAESGRRRAQALIGSIGADGSVQAAMDAAARGEYETLRKRRCPRAIVLAPSRELVAQIASVAKELAHSAKLRVLSVSHNLKRAELLQALDSGPVDLLITTPHTLHRLIAEFRVSLSHVRQIVVDEVDVLLDASFNAKLKEIILIARDHAGQLGRPCGFTFVSATLSRTAVREIDSLFPVELRRITTPGLHRTLPRVHQTFLRIDGSTTKPNMLLETLKRAVQTDERIIVFCNRVASAQTVAQLLRDKGYDVLELTSEVESRDRIASLERFSVRPVRRDAEGVPIDGSDPLPPLVIVATDLVARGLDLGVVAHVVMYDFPMTTIDYLHRAGRTARNGRRGKVTCLVGNKDRKMADLVQHGIRRNAVLAV</sequence>
<feature type="domain" description="Helicase ATP-binding" evidence="8">
    <location>
        <begin position="125"/>
        <end position="353"/>
    </location>
</feature>
<protein>
    <submittedName>
        <fullName evidence="11">P-loop containing nucleoside triphosphate hydrolase protein</fullName>
    </submittedName>
</protein>
<name>A0A4P9WKJ8_9FUNG</name>
<dbReference type="SUPFAM" id="SSF52540">
    <property type="entry name" value="P-loop containing nucleoside triphosphate hydrolases"/>
    <property type="match status" value="1"/>
</dbReference>
<dbReference type="GO" id="GO:0005524">
    <property type="term" value="F:ATP binding"/>
    <property type="evidence" value="ECO:0007669"/>
    <property type="project" value="UniProtKB-KW"/>
</dbReference>
<evidence type="ECO:0000259" key="7">
    <source>
        <dbReference type="PROSITE" id="PS50206"/>
    </source>
</evidence>
<proteinExistence type="predicted"/>
<dbReference type="GO" id="GO:0003676">
    <property type="term" value="F:nucleic acid binding"/>
    <property type="evidence" value="ECO:0007669"/>
    <property type="project" value="InterPro"/>
</dbReference>
<feature type="domain" description="Rhodanese" evidence="7">
    <location>
        <begin position="383"/>
        <end position="426"/>
    </location>
</feature>
<dbReference type="PROSITE" id="PS50206">
    <property type="entry name" value="RHODANESE_3"/>
    <property type="match status" value="1"/>
</dbReference>
<dbReference type="OrthoDB" id="10256233at2759"/>
<dbReference type="InterPro" id="IPR011545">
    <property type="entry name" value="DEAD/DEAH_box_helicase_dom"/>
</dbReference>
<organism evidence="11 12">
    <name type="scientific">Blyttiomyces helicus</name>
    <dbReference type="NCBI Taxonomy" id="388810"/>
    <lineage>
        <taxon>Eukaryota</taxon>
        <taxon>Fungi</taxon>
        <taxon>Fungi incertae sedis</taxon>
        <taxon>Chytridiomycota</taxon>
        <taxon>Chytridiomycota incertae sedis</taxon>
        <taxon>Chytridiomycetes</taxon>
        <taxon>Chytridiomycetes incertae sedis</taxon>
        <taxon>Blyttiomyces</taxon>
    </lineage>
</organism>
<dbReference type="InterPro" id="IPR014001">
    <property type="entry name" value="Helicase_ATP-bd"/>
</dbReference>
<dbReference type="AlphaFoldDB" id="A0A4P9WKJ8"/>
<keyword evidence="12" id="KW-1185">Reference proteome</keyword>
<keyword evidence="2 11" id="KW-0378">Hydrolase</keyword>
<dbReference type="InterPro" id="IPR014014">
    <property type="entry name" value="RNA_helicase_DEAD_Q_motif"/>
</dbReference>
<evidence type="ECO:0000313" key="11">
    <source>
        <dbReference type="EMBL" id="RKO91690.1"/>
    </source>
</evidence>
<dbReference type="Pfam" id="PF00270">
    <property type="entry name" value="DEAD"/>
    <property type="match status" value="1"/>
</dbReference>
<dbReference type="EMBL" id="KZ994947">
    <property type="protein sequence ID" value="RKO91690.1"/>
    <property type="molecule type" value="Genomic_DNA"/>
</dbReference>
<feature type="region of interest" description="Disordered" evidence="6">
    <location>
        <begin position="1"/>
        <end position="32"/>
    </location>
</feature>
<dbReference type="GO" id="GO:0003724">
    <property type="term" value="F:RNA helicase activity"/>
    <property type="evidence" value="ECO:0007669"/>
    <property type="project" value="InterPro"/>
</dbReference>
<evidence type="ECO:0000313" key="12">
    <source>
        <dbReference type="Proteomes" id="UP000269721"/>
    </source>
</evidence>
<dbReference type="GO" id="GO:0016787">
    <property type="term" value="F:hydrolase activity"/>
    <property type="evidence" value="ECO:0007669"/>
    <property type="project" value="UniProtKB-KW"/>
</dbReference>
<evidence type="ECO:0000256" key="1">
    <source>
        <dbReference type="ARBA" id="ARBA00022741"/>
    </source>
</evidence>
<dbReference type="PROSITE" id="PS51194">
    <property type="entry name" value="HELICASE_CTER"/>
    <property type="match status" value="1"/>
</dbReference>
<dbReference type="Gene3D" id="3.40.50.300">
    <property type="entry name" value="P-loop containing nucleotide triphosphate hydrolases"/>
    <property type="match status" value="2"/>
</dbReference>
<dbReference type="PROSITE" id="PS51195">
    <property type="entry name" value="Q_MOTIF"/>
    <property type="match status" value="1"/>
</dbReference>
<evidence type="ECO:0000256" key="4">
    <source>
        <dbReference type="ARBA" id="ARBA00022840"/>
    </source>
</evidence>
<evidence type="ECO:0000256" key="3">
    <source>
        <dbReference type="ARBA" id="ARBA00022806"/>
    </source>
</evidence>
<dbReference type="InterPro" id="IPR027417">
    <property type="entry name" value="P-loop_NTPase"/>
</dbReference>
<evidence type="ECO:0000256" key="2">
    <source>
        <dbReference type="ARBA" id="ARBA00022801"/>
    </source>
</evidence>
<dbReference type="InterPro" id="IPR001763">
    <property type="entry name" value="Rhodanese-like_dom"/>
</dbReference>
<evidence type="ECO:0000259" key="9">
    <source>
        <dbReference type="PROSITE" id="PS51194"/>
    </source>
</evidence>
<feature type="domain" description="DEAD-box RNA helicase Q" evidence="10">
    <location>
        <begin position="91"/>
        <end position="120"/>
    </location>
</feature>